<feature type="compositionally biased region" description="Acidic residues" evidence="8">
    <location>
        <begin position="318"/>
        <end position="327"/>
    </location>
</feature>
<dbReference type="VEuPathDB" id="FungiDB:SAPIO_CDS0652"/>
<comment type="cofactor">
    <cofactor evidence="1">
        <name>Zn(2+)</name>
        <dbReference type="ChEBI" id="CHEBI:29105"/>
    </cofactor>
</comment>
<keyword evidence="11" id="KW-1185">Reference proteome</keyword>
<feature type="domain" description="Prenyltransferase alpha-alpha toroid" evidence="9">
    <location>
        <begin position="10"/>
        <end position="439"/>
    </location>
</feature>
<dbReference type="HOGENOM" id="CLU_028946_2_0_1"/>
<dbReference type="OrthoDB" id="24893at2759"/>
<dbReference type="EMBL" id="JOWA01000033">
    <property type="protein sequence ID" value="KEZ46347.1"/>
    <property type="molecule type" value="Genomic_DNA"/>
</dbReference>
<sequence length="458" mass="50294">MASANPPSDLDKPRHIRYWQRCHRSLLPIYYTPQDSIRLTLTFFIISALDLLSGPSSTSSSPSTNPPLLTPADRKSIRSFVLSLRHPAGGFVGSPNHLLPSPFYLGLKGGGLGQQFGGGSSTTPHRHHHHNRHHPHAHDANLAATSFALLLLALAAEDDESARTAFAHVDRKATLRWLRRLQRDDGSFGEVVDSEGRVQGGRDMRCCYLAASIRWCLRGDVEEGDEEWVEDIDVEGLIRHVRQAQTYDGGMAESSQHESHAGYAYCGVAALSLLERPLAESSTRPRPALHAGIPNMPALVKFLACRQFAYIEAPSASSDDDEEDDPETGNYIDGRPGSVPCGDELCVGYNGRWNKNADTCYCWWVGGTLQILGHLDLVNKPASRRFITSKTQHIIGGFSKYPGGPPDVYHAYLGLAALAVLDESPPEDRQLKEFDAELCASLDTVSKIEKARAGLIRR</sequence>
<protein>
    <submittedName>
        <fullName evidence="10">Prenyltransferase and squalene oxidase</fullName>
    </submittedName>
</protein>
<evidence type="ECO:0000256" key="3">
    <source>
        <dbReference type="ARBA" id="ARBA00022602"/>
    </source>
</evidence>
<organism evidence="10 11">
    <name type="scientific">Pseudallescheria apiosperma</name>
    <name type="common">Scedosporium apiospermum</name>
    <dbReference type="NCBI Taxonomy" id="563466"/>
    <lineage>
        <taxon>Eukaryota</taxon>
        <taxon>Fungi</taxon>
        <taxon>Dikarya</taxon>
        <taxon>Ascomycota</taxon>
        <taxon>Pezizomycotina</taxon>
        <taxon>Sordariomycetes</taxon>
        <taxon>Hypocreomycetidae</taxon>
        <taxon>Microascales</taxon>
        <taxon>Microascaceae</taxon>
        <taxon>Scedosporium</taxon>
    </lineage>
</organism>
<evidence type="ECO:0000313" key="10">
    <source>
        <dbReference type="EMBL" id="KEZ46347.1"/>
    </source>
</evidence>
<dbReference type="PANTHER" id="PTHR11774">
    <property type="entry name" value="GERANYLGERANYL TRANSFERASE TYPE BETA SUBUNIT"/>
    <property type="match status" value="1"/>
</dbReference>
<evidence type="ECO:0000313" key="11">
    <source>
        <dbReference type="Proteomes" id="UP000028545"/>
    </source>
</evidence>
<dbReference type="Proteomes" id="UP000028545">
    <property type="component" value="Unassembled WGS sequence"/>
</dbReference>
<gene>
    <name evidence="10" type="ORF">SAPIO_CDS0652</name>
</gene>
<dbReference type="KEGG" id="sapo:SAPIO_CDS0652"/>
<name>A0A084GG85_PSEDA</name>
<dbReference type="RefSeq" id="XP_016646146.1">
    <property type="nucleotide sequence ID" value="XM_016783380.1"/>
</dbReference>
<feature type="compositionally biased region" description="Basic residues" evidence="8">
    <location>
        <begin position="124"/>
        <end position="136"/>
    </location>
</feature>
<accession>A0A084GG85</accession>
<keyword evidence="4 10" id="KW-0808">Transferase</keyword>
<comment type="similarity">
    <text evidence="2">Belongs to the protein prenyltransferase subunit beta family.</text>
</comment>
<dbReference type="PANTHER" id="PTHR11774:SF4">
    <property type="entry name" value="GERANYLGERANYL TRANSFERASE TYPE-1 SUBUNIT BETA"/>
    <property type="match status" value="1"/>
</dbReference>
<evidence type="ECO:0000256" key="4">
    <source>
        <dbReference type="ARBA" id="ARBA00022679"/>
    </source>
</evidence>
<evidence type="ECO:0000256" key="1">
    <source>
        <dbReference type="ARBA" id="ARBA00001947"/>
    </source>
</evidence>
<proteinExistence type="inferred from homology"/>
<reference evidence="10 11" key="1">
    <citation type="journal article" date="2014" name="Genome Announc.">
        <title>Draft genome sequence of the pathogenic fungus Scedosporium apiospermum.</title>
        <authorList>
            <person name="Vandeputte P."/>
            <person name="Ghamrawi S."/>
            <person name="Rechenmann M."/>
            <person name="Iltis A."/>
            <person name="Giraud S."/>
            <person name="Fleury M."/>
            <person name="Thornton C."/>
            <person name="Delhaes L."/>
            <person name="Meyer W."/>
            <person name="Papon N."/>
            <person name="Bouchara J.P."/>
        </authorList>
    </citation>
    <scope>NUCLEOTIDE SEQUENCE [LARGE SCALE GENOMIC DNA]</scope>
    <source>
        <strain evidence="10 11">IHEM 14462</strain>
    </source>
</reference>
<dbReference type="Pfam" id="PF00432">
    <property type="entry name" value="Prenyltrans"/>
    <property type="match status" value="1"/>
</dbReference>
<keyword evidence="5" id="KW-0479">Metal-binding</keyword>
<dbReference type="GeneID" id="27718804"/>
<dbReference type="GO" id="GO:0004662">
    <property type="term" value="F:CAAX-protein geranylgeranyltransferase activity"/>
    <property type="evidence" value="ECO:0007669"/>
    <property type="project" value="TreeGrafter"/>
</dbReference>
<dbReference type="OMA" id="CHKTFLP"/>
<evidence type="ECO:0000256" key="8">
    <source>
        <dbReference type="SAM" id="MobiDB-lite"/>
    </source>
</evidence>
<dbReference type="SUPFAM" id="SSF48239">
    <property type="entry name" value="Terpenoid cyclases/Protein prenyltransferases"/>
    <property type="match status" value="1"/>
</dbReference>
<feature type="region of interest" description="Disordered" evidence="8">
    <location>
        <begin position="115"/>
        <end position="137"/>
    </location>
</feature>
<evidence type="ECO:0000256" key="5">
    <source>
        <dbReference type="ARBA" id="ARBA00022723"/>
    </source>
</evidence>
<dbReference type="InterPro" id="IPR001330">
    <property type="entry name" value="Prenyltrans"/>
</dbReference>
<evidence type="ECO:0000256" key="6">
    <source>
        <dbReference type="ARBA" id="ARBA00022737"/>
    </source>
</evidence>
<evidence type="ECO:0000256" key="7">
    <source>
        <dbReference type="ARBA" id="ARBA00022833"/>
    </source>
</evidence>
<dbReference type="InterPro" id="IPR008930">
    <property type="entry name" value="Terpenoid_cyclase/PrenylTrfase"/>
</dbReference>
<evidence type="ECO:0000256" key="2">
    <source>
        <dbReference type="ARBA" id="ARBA00010497"/>
    </source>
</evidence>
<dbReference type="GO" id="GO:0046872">
    <property type="term" value="F:metal ion binding"/>
    <property type="evidence" value="ECO:0007669"/>
    <property type="project" value="UniProtKB-KW"/>
</dbReference>
<comment type="caution">
    <text evidence="10">The sequence shown here is derived from an EMBL/GenBank/DDBJ whole genome shotgun (WGS) entry which is preliminary data.</text>
</comment>
<keyword evidence="6" id="KW-0677">Repeat</keyword>
<evidence type="ECO:0000259" key="9">
    <source>
        <dbReference type="Pfam" id="PF00432"/>
    </source>
</evidence>
<dbReference type="AlphaFoldDB" id="A0A084GG85"/>
<dbReference type="GO" id="GO:0005953">
    <property type="term" value="C:CAAX-protein geranylgeranyltransferase complex"/>
    <property type="evidence" value="ECO:0007669"/>
    <property type="project" value="TreeGrafter"/>
</dbReference>
<dbReference type="InterPro" id="IPR045089">
    <property type="entry name" value="PGGT1B-like"/>
</dbReference>
<feature type="region of interest" description="Disordered" evidence="8">
    <location>
        <begin position="314"/>
        <end position="336"/>
    </location>
</feature>
<keyword evidence="3" id="KW-0637">Prenyltransferase</keyword>
<keyword evidence="7" id="KW-0862">Zinc</keyword>
<dbReference type="Gene3D" id="1.50.10.20">
    <property type="match status" value="1"/>
</dbReference>